<keyword evidence="2" id="KW-1185">Reference proteome</keyword>
<dbReference type="EMBL" id="JACEQY010000049">
    <property type="protein sequence ID" value="MBA4865958.1"/>
    <property type="molecule type" value="Genomic_DNA"/>
</dbReference>
<gene>
    <name evidence="1" type="ORF">H1V43_32360</name>
</gene>
<dbReference type="AlphaFoldDB" id="A0A7W2D792"/>
<proteinExistence type="predicted"/>
<reference evidence="1 2" key="1">
    <citation type="submission" date="2020-07" db="EMBL/GenBank/DDBJ databases">
        <title>Streptomyces isolated from Indian soil.</title>
        <authorList>
            <person name="Mandal S."/>
            <person name="Maiti P.K."/>
        </authorList>
    </citation>
    <scope>NUCLEOTIDE SEQUENCE [LARGE SCALE GENOMIC DNA]</scope>
    <source>
        <strain evidence="1 2">PSKA54</strain>
    </source>
</reference>
<accession>A0A7W2D792</accession>
<dbReference type="Proteomes" id="UP000586976">
    <property type="component" value="Unassembled WGS sequence"/>
</dbReference>
<evidence type="ECO:0000313" key="1">
    <source>
        <dbReference type="EMBL" id="MBA4865958.1"/>
    </source>
</evidence>
<evidence type="ECO:0000313" key="2">
    <source>
        <dbReference type="Proteomes" id="UP000586976"/>
    </source>
</evidence>
<name>A0A7W2D792_9ACTN</name>
<organism evidence="1 2">
    <name type="scientific">Streptomyces himalayensis subsp. aureolus</name>
    <dbReference type="NCBI Taxonomy" id="2758039"/>
    <lineage>
        <taxon>Bacteria</taxon>
        <taxon>Bacillati</taxon>
        <taxon>Actinomycetota</taxon>
        <taxon>Actinomycetes</taxon>
        <taxon>Kitasatosporales</taxon>
        <taxon>Streptomycetaceae</taxon>
        <taxon>Streptomyces</taxon>
        <taxon>Streptomyces himalayensis</taxon>
    </lineage>
</organism>
<sequence>MMAARPRGGDATRCPACRAPILRQLVGERAALNVTADLTPLTPDQQTALREPNRLIWCLRTNRFGNRRLTWLDPWHPPDCPHGGIHVADHRCPPADPTTLF</sequence>
<protein>
    <submittedName>
        <fullName evidence="1">Uncharacterized protein</fullName>
    </submittedName>
</protein>
<comment type="caution">
    <text evidence="1">The sequence shown here is derived from an EMBL/GenBank/DDBJ whole genome shotgun (WGS) entry which is preliminary data.</text>
</comment>